<keyword evidence="2" id="KW-0229">DNA integration</keyword>
<feature type="domain" description="Tyr recombinase" evidence="6">
    <location>
        <begin position="229"/>
        <end position="420"/>
    </location>
</feature>
<dbReference type="Pfam" id="PF13356">
    <property type="entry name" value="Arm-DNA-bind_3"/>
    <property type="match status" value="1"/>
</dbReference>
<name>A0ABZ0PMP3_9PROT</name>
<dbReference type="Proteomes" id="UP001305521">
    <property type="component" value="Chromosome"/>
</dbReference>
<evidence type="ECO:0000256" key="1">
    <source>
        <dbReference type="ARBA" id="ARBA00008857"/>
    </source>
</evidence>
<evidence type="ECO:0000313" key="8">
    <source>
        <dbReference type="EMBL" id="WPB86912.1"/>
    </source>
</evidence>
<proteinExistence type="inferred from homology"/>
<sequence>MADISAKALKARLAALAENPPGKVVRIMAGGGLHLLVKPSHEAGAGVWVLRVTVAGKRRDMSLGAFPLVGLADARVAAEDARRLAAKGADPIADRAEKKAAAAPAITTTFKAAAEALHRAKAPEWKNPKHGAQWLATLKAHVFPKIGARPVAKVDTDDVLRVLQPIWTKTPETASRVRGRIEAVLNYAAATGSRPRGPNPATWRGHLSEALGAPSKLKAVVRREKGKGENHPSLPWQDMPAFMEALDTRKGMAALALHFSILTGARTGEVRGMTWGELDLQASLWVVPAARMKAGRVHFVPLSPAALAVLDEVKKLAAGRDSLVFPGQRKGKALSDMTLSMLVRGMATDGLAEGELPRWRDPEGRVVVPHGFRATFKAWSLAQGWADHLSEKALAHTDKDKVRAAYAREPLTEERRPMMDAWAGWCGKSAPAAVASLAAAKAKRQASA</sequence>
<evidence type="ECO:0000256" key="4">
    <source>
        <dbReference type="ARBA" id="ARBA00023172"/>
    </source>
</evidence>
<dbReference type="EMBL" id="CP137852">
    <property type="protein sequence ID" value="WPB86912.1"/>
    <property type="molecule type" value="Genomic_DNA"/>
</dbReference>
<evidence type="ECO:0000256" key="5">
    <source>
        <dbReference type="PROSITE-ProRule" id="PRU01248"/>
    </source>
</evidence>
<evidence type="ECO:0000313" key="9">
    <source>
        <dbReference type="Proteomes" id="UP001305521"/>
    </source>
</evidence>
<dbReference type="Pfam" id="PF22022">
    <property type="entry name" value="Phage_int_M"/>
    <property type="match status" value="1"/>
</dbReference>
<dbReference type="InterPro" id="IPR050808">
    <property type="entry name" value="Phage_Integrase"/>
</dbReference>
<organism evidence="8 9">
    <name type="scientific">Sediminicoccus rosea</name>
    <dbReference type="NCBI Taxonomy" id="1225128"/>
    <lineage>
        <taxon>Bacteria</taxon>
        <taxon>Pseudomonadati</taxon>
        <taxon>Pseudomonadota</taxon>
        <taxon>Alphaproteobacteria</taxon>
        <taxon>Acetobacterales</taxon>
        <taxon>Roseomonadaceae</taxon>
        <taxon>Sediminicoccus</taxon>
    </lineage>
</organism>
<protein>
    <submittedName>
        <fullName evidence="8">Tyrosine-type recombinase/integrase</fullName>
    </submittedName>
</protein>
<dbReference type="InterPro" id="IPR002104">
    <property type="entry name" value="Integrase_catalytic"/>
</dbReference>
<evidence type="ECO:0000259" key="7">
    <source>
        <dbReference type="PROSITE" id="PS51900"/>
    </source>
</evidence>
<accession>A0ABZ0PMP3</accession>
<reference evidence="8 9" key="1">
    <citation type="submission" date="2023-11" db="EMBL/GenBank/DDBJ databases">
        <title>Arctic aerobic anoxygenic photoheterotroph Sediminicoccus rosea KRV36 adapts its photosynthesis to long days of polar summer.</title>
        <authorList>
            <person name="Tomasch J."/>
            <person name="Kopejtka K."/>
            <person name="Bily T."/>
            <person name="Gardiner A.T."/>
            <person name="Gardian Z."/>
            <person name="Shivaramu S."/>
            <person name="Koblizek M."/>
            <person name="Engelhardt F."/>
            <person name="Kaftan D."/>
        </authorList>
    </citation>
    <scope>NUCLEOTIDE SEQUENCE [LARGE SCALE GENOMIC DNA]</scope>
    <source>
        <strain evidence="8 9">R-30</strain>
    </source>
</reference>
<dbReference type="InterPro" id="IPR025166">
    <property type="entry name" value="Integrase_DNA_bind_dom"/>
</dbReference>
<dbReference type="InterPro" id="IPR013762">
    <property type="entry name" value="Integrase-like_cat_sf"/>
</dbReference>
<dbReference type="PANTHER" id="PTHR30629:SF2">
    <property type="entry name" value="PROPHAGE INTEGRASE INTS-RELATED"/>
    <property type="match status" value="1"/>
</dbReference>
<keyword evidence="4" id="KW-0233">DNA recombination</keyword>
<dbReference type="Gene3D" id="1.10.150.130">
    <property type="match status" value="1"/>
</dbReference>
<dbReference type="Gene3D" id="3.30.160.390">
    <property type="entry name" value="Integrase, DNA-binding domain"/>
    <property type="match status" value="1"/>
</dbReference>
<dbReference type="PANTHER" id="PTHR30629">
    <property type="entry name" value="PROPHAGE INTEGRASE"/>
    <property type="match status" value="1"/>
</dbReference>
<dbReference type="Gene3D" id="1.10.443.10">
    <property type="entry name" value="Intergrase catalytic core"/>
    <property type="match status" value="1"/>
</dbReference>
<dbReference type="SUPFAM" id="SSF56349">
    <property type="entry name" value="DNA breaking-rejoining enzymes"/>
    <property type="match status" value="1"/>
</dbReference>
<evidence type="ECO:0000259" key="6">
    <source>
        <dbReference type="PROSITE" id="PS51898"/>
    </source>
</evidence>
<gene>
    <name evidence="8" type="ORF">R9Z33_08540</name>
</gene>
<dbReference type="Pfam" id="PF00589">
    <property type="entry name" value="Phage_integrase"/>
    <property type="match status" value="1"/>
</dbReference>
<keyword evidence="9" id="KW-1185">Reference proteome</keyword>
<dbReference type="RefSeq" id="WP_318650869.1">
    <property type="nucleotide sequence ID" value="NZ_CP137852.1"/>
</dbReference>
<dbReference type="InterPro" id="IPR010998">
    <property type="entry name" value="Integrase_recombinase_N"/>
</dbReference>
<dbReference type="InterPro" id="IPR038488">
    <property type="entry name" value="Integrase_DNA-bd_sf"/>
</dbReference>
<evidence type="ECO:0000256" key="2">
    <source>
        <dbReference type="ARBA" id="ARBA00022908"/>
    </source>
</evidence>
<dbReference type="CDD" id="cd00801">
    <property type="entry name" value="INT_P4_C"/>
    <property type="match status" value="1"/>
</dbReference>
<dbReference type="InterPro" id="IPR011010">
    <property type="entry name" value="DNA_brk_join_enz"/>
</dbReference>
<dbReference type="InterPro" id="IPR044068">
    <property type="entry name" value="CB"/>
</dbReference>
<feature type="domain" description="Core-binding (CB)" evidence="7">
    <location>
        <begin position="108"/>
        <end position="189"/>
    </location>
</feature>
<evidence type="ECO:0000256" key="3">
    <source>
        <dbReference type="ARBA" id="ARBA00023125"/>
    </source>
</evidence>
<dbReference type="InterPro" id="IPR053876">
    <property type="entry name" value="Phage_int_M"/>
</dbReference>
<dbReference type="PROSITE" id="PS51898">
    <property type="entry name" value="TYR_RECOMBINASE"/>
    <property type="match status" value="1"/>
</dbReference>
<dbReference type="PROSITE" id="PS51900">
    <property type="entry name" value="CB"/>
    <property type="match status" value="1"/>
</dbReference>
<comment type="similarity">
    <text evidence="1">Belongs to the 'phage' integrase family.</text>
</comment>
<keyword evidence="3 5" id="KW-0238">DNA-binding</keyword>